<sequence>MLRAMVFWLLKLTEATIQQQNYGCLNTGCTPDKWQHARSKFASELLTINCFVREPNGKLHL</sequence>
<protein>
    <recommendedName>
        <fullName evidence="4">RxLR-like protein</fullName>
    </recommendedName>
</protein>
<evidence type="ECO:0008006" key="4">
    <source>
        <dbReference type="Google" id="ProtNLM"/>
    </source>
</evidence>
<keyword evidence="3" id="KW-1185">Reference proteome</keyword>
<dbReference type="RefSeq" id="XP_024577236.1">
    <property type="nucleotide sequence ID" value="XM_024726572.1"/>
</dbReference>
<reference evidence="3" key="1">
    <citation type="submission" date="2014-09" db="EMBL/GenBank/DDBJ databases">
        <authorList>
            <person name="Sharma Rahul"/>
            <person name="Thines Marco"/>
        </authorList>
    </citation>
    <scope>NUCLEOTIDE SEQUENCE [LARGE SCALE GENOMIC DNA]</scope>
</reference>
<proteinExistence type="predicted"/>
<evidence type="ECO:0000313" key="3">
    <source>
        <dbReference type="Proteomes" id="UP000054928"/>
    </source>
</evidence>
<keyword evidence="1" id="KW-0732">Signal</keyword>
<feature type="chain" id="PRO_5012475283" description="RxLR-like protein" evidence="1">
    <location>
        <begin position="16"/>
        <end position="61"/>
    </location>
</feature>
<evidence type="ECO:0000313" key="2">
    <source>
        <dbReference type="EMBL" id="CEG40867.1"/>
    </source>
</evidence>
<feature type="signal peptide" evidence="1">
    <location>
        <begin position="1"/>
        <end position="15"/>
    </location>
</feature>
<accession>A0A0N7L597</accession>
<dbReference type="AlphaFoldDB" id="A0A0N7L597"/>
<dbReference type="Proteomes" id="UP000054928">
    <property type="component" value="Unassembled WGS sequence"/>
</dbReference>
<dbReference type="EMBL" id="CCYD01000523">
    <property type="protein sequence ID" value="CEG40867.1"/>
    <property type="molecule type" value="Genomic_DNA"/>
</dbReference>
<organism evidence="2 3">
    <name type="scientific">Plasmopara halstedii</name>
    <name type="common">Downy mildew of sunflower</name>
    <dbReference type="NCBI Taxonomy" id="4781"/>
    <lineage>
        <taxon>Eukaryota</taxon>
        <taxon>Sar</taxon>
        <taxon>Stramenopiles</taxon>
        <taxon>Oomycota</taxon>
        <taxon>Peronosporomycetes</taxon>
        <taxon>Peronosporales</taxon>
        <taxon>Peronosporaceae</taxon>
        <taxon>Plasmopara</taxon>
    </lineage>
</organism>
<name>A0A0N7L597_PLAHL</name>
<dbReference type="GeneID" id="36406101"/>
<evidence type="ECO:0000256" key="1">
    <source>
        <dbReference type="SAM" id="SignalP"/>
    </source>
</evidence>